<dbReference type="InterPro" id="IPR026444">
    <property type="entry name" value="Secre_tail"/>
</dbReference>
<dbReference type="PANTHER" id="PTHR10357:SF179">
    <property type="entry name" value="NEUTRAL AND BASIC AMINO ACID TRANSPORT PROTEIN RBAT"/>
    <property type="match status" value="1"/>
</dbReference>
<dbReference type="GO" id="GO:0009313">
    <property type="term" value="P:oligosaccharide catabolic process"/>
    <property type="evidence" value="ECO:0007669"/>
    <property type="project" value="TreeGrafter"/>
</dbReference>
<reference evidence="2 3" key="1">
    <citation type="journal article" date="2011" name="ISME J.">
        <title>Community ecology of hot spring cyanobacterial mats: predominant populations and their functional potential.</title>
        <authorList>
            <person name="Klatt C.G."/>
            <person name="Wood J.M."/>
            <person name="Rusch D.B."/>
            <person name="Bateson M.M."/>
            <person name="Hamamura N."/>
            <person name="Heidelberg J.F."/>
            <person name="Grossman A.R."/>
            <person name="Bhaya D."/>
            <person name="Cohan F.M."/>
            <person name="Kuhl M."/>
            <person name="Bryant D.A."/>
            <person name="Ward D.M."/>
        </authorList>
    </citation>
    <scope>NUCLEOTIDE SEQUENCE [LARGE SCALE GENOMIC DNA]</scope>
    <source>
        <strain evidence="2">OS</strain>
    </source>
</reference>
<accession>A0A395LVY4</accession>
<proteinExistence type="predicted"/>
<organism evidence="2 3">
    <name type="scientific">Candidatus Thermochlorobacter aerophilus</name>
    <dbReference type="NCBI Taxonomy" id="1868324"/>
    <lineage>
        <taxon>Bacteria</taxon>
        <taxon>Pseudomonadati</taxon>
        <taxon>Chlorobiota</taxon>
        <taxon>Chlorobiia</taxon>
        <taxon>Chlorobiales</taxon>
        <taxon>Candidatus Thermochlorobacteriaceae</taxon>
        <taxon>Candidatus Thermochlorobacter</taxon>
    </lineage>
</organism>
<dbReference type="SUPFAM" id="SSF51445">
    <property type="entry name" value="(Trans)glycosidases"/>
    <property type="match status" value="1"/>
</dbReference>
<dbReference type="PANTHER" id="PTHR10357">
    <property type="entry name" value="ALPHA-AMYLASE FAMILY MEMBER"/>
    <property type="match status" value="1"/>
</dbReference>
<name>A0A395LVY4_9BACT</name>
<evidence type="ECO:0000313" key="2">
    <source>
        <dbReference type="EMBL" id="RFM22866.1"/>
    </source>
</evidence>
<dbReference type="InterPro" id="IPR014756">
    <property type="entry name" value="Ig_E-set"/>
</dbReference>
<evidence type="ECO:0000259" key="1">
    <source>
        <dbReference type="SMART" id="SM00642"/>
    </source>
</evidence>
<dbReference type="Gene3D" id="2.60.40.1180">
    <property type="entry name" value="Golgi alpha-mannosidase II"/>
    <property type="match status" value="1"/>
</dbReference>
<dbReference type="Gene3D" id="3.20.20.80">
    <property type="entry name" value="Glycosidases"/>
    <property type="match status" value="1"/>
</dbReference>
<dbReference type="InterPro" id="IPR017853">
    <property type="entry name" value="GH"/>
</dbReference>
<protein>
    <submittedName>
        <fullName evidence="2">T9SS C-terminal target domain-containing protein</fullName>
    </submittedName>
</protein>
<dbReference type="Pfam" id="PF22352">
    <property type="entry name" value="K319L-like_PKD"/>
    <property type="match status" value="1"/>
</dbReference>
<dbReference type="NCBIfam" id="TIGR04183">
    <property type="entry name" value="Por_Secre_tail"/>
    <property type="match status" value="1"/>
</dbReference>
<dbReference type="AlphaFoldDB" id="A0A395LVY4"/>
<dbReference type="SMART" id="SM00642">
    <property type="entry name" value="Aamy"/>
    <property type="match status" value="1"/>
</dbReference>
<evidence type="ECO:0000313" key="3">
    <source>
        <dbReference type="Proteomes" id="UP000266389"/>
    </source>
</evidence>
<dbReference type="Pfam" id="PF00128">
    <property type="entry name" value="Alpha-amylase"/>
    <property type="match status" value="1"/>
</dbReference>
<sequence>MRRILLSGTLLGILLTWVAVVKAQDSVSILFRYQSLSSPAPTRVHFPGEFNNWGPNTNGNIASGTPSQGDFNTATGLWEKTIRLPLGTYQYKINENGVVAGWRTDPLNRRYNPADNDNSILTVEPLTLFQVAVFPYVSGSLPFGERFVVRTARPVLSAGIFRAQTVTISSLSASLDGAPIANPISFYNAATGIFSYQPPSNVPDGIHTFRISVTGSNGVTRTDSIQFEVRARPIQIETPSFVTRKDSFNVGGFVSDSRISAVQISVNGGASLTQAVISGGFDRVVPLQNGRNVIRVSATVGSETFTDSVIITKFVPQAPVAVATVSVSGNAITLSASASTDPQGQALTFAWRDVEGVPLGLSGRTGESVTITKPTRPGDYPFLLIARDPDGNADTVRQYFTVRASGEVIVPSYEAVPDWVRQMRLYLLFPKAASNQNSGILRDLIARGKSPGGLEYIRDMGFNTIWIMPVMKTDNDRIDNGIGIGYNIVDFYSVVSTYGTRQDFKDFVSEAHRLGLKVILDVTPNHTGRNHPWAVSARTLGRRSPHFTWYQRTIPTSGPATNTNGLGWGTDAAGFVFYGGFSQALLNFEWSDLDARHAMLEVYKHWLKEFDLDGFRFDVYWGPHRRNGRANFDEFLRRELKRIKGDIYLLAEADGTGIGSESIFADHQSGGLRGGADAGYDWKLYGGVIRGFNFTPQAINALHNELFNGGYYPGPNSFYMRFLENKDEDRIAFLYRTADTLTAYRRTMAMASVIFTAPGHPMLYCGQEVGAGFPTTATNLGEPDLNVRRRGIIDWNHPGRTLLMPHYQRLAHIRAQFPAFWTQNFQRLMPSNNNDFIYAFTRPFENQNAITVVNFSNQTQSATFNLRAPGLVSFTGGIEDNATYFLNNLYDNTRRQVRGAELSAVSITLPPFGTAIFTLSTTPDAVVIQNPLSTPAEEQPMPKTFALEQNYPNPFNPSTTIRYQLPQSATVSLKIYDVLGREVQTLVNERQAAGQYSVLFNASGLASGVYFYRLQAGNFVQTKKMMLLK</sequence>
<dbReference type="SUPFAM" id="SSF81296">
    <property type="entry name" value="E set domains"/>
    <property type="match status" value="1"/>
</dbReference>
<dbReference type="Gene3D" id="2.60.40.4070">
    <property type="match status" value="1"/>
</dbReference>
<dbReference type="Pfam" id="PF18962">
    <property type="entry name" value="Por_Secre_tail"/>
    <property type="match status" value="1"/>
</dbReference>
<dbReference type="SUPFAM" id="SSF51011">
    <property type="entry name" value="Glycosyl hydrolase domain"/>
    <property type="match status" value="1"/>
</dbReference>
<dbReference type="EMBL" id="PHFL01000072">
    <property type="protein sequence ID" value="RFM22866.1"/>
    <property type="molecule type" value="Genomic_DNA"/>
</dbReference>
<dbReference type="InterPro" id="IPR006047">
    <property type="entry name" value="GH13_cat_dom"/>
</dbReference>
<dbReference type="Gene3D" id="2.60.40.10">
    <property type="entry name" value="Immunoglobulins"/>
    <property type="match status" value="3"/>
</dbReference>
<dbReference type="GO" id="GO:0004556">
    <property type="term" value="F:alpha-amylase activity"/>
    <property type="evidence" value="ECO:0007669"/>
    <property type="project" value="TreeGrafter"/>
</dbReference>
<comment type="caution">
    <text evidence="2">The sequence shown here is derived from an EMBL/GenBank/DDBJ whole genome shotgun (WGS) entry which is preliminary data.</text>
</comment>
<dbReference type="Proteomes" id="UP000266389">
    <property type="component" value="Unassembled WGS sequence"/>
</dbReference>
<dbReference type="InterPro" id="IPR013780">
    <property type="entry name" value="Glyco_hydro_b"/>
</dbReference>
<feature type="domain" description="Glycosyl hydrolase family 13 catalytic" evidence="1">
    <location>
        <begin position="427"/>
        <end position="814"/>
    </location>
</feature>
<gene>
    <name evidence="2" type="ORF">D0433_13675</name>
</gene>
<dbReference type="InterPro" id="IPR013783">
    <property type="entry name" value="Ig-like_fold"/>
</dbReference>